<proteinExistence type="predicted"/>
<dbReference type="SUPFAM" id="SSF48310">
    <property type="entry name" value="Aldehyde ferredoxin oxidoreductase, C-terminal domains"/>
    <property type="match status" value="1"/>
</dbReference>
<reference evidence="2" key="1">
    <citation type="submission" date="2018-05" db="EMBL/GenBank/DDBJ databases">
        <authorList>
            <person name="Lanie J.A."/>
            <person name="Ng W.-L."/>
            <person name="Kazmierczak K.M."/>
            <person name="Andrzejewski T.M."/>
            <person name="Davidsen T.M."/>
            <person name="Wayne K.J."/>
            <person name="Tettelin H."/>
            <person name="Glass J.I."/>
            <person name="Rusch D."/>
            <person name="Podicherti R."/>
            <person name="Tsui H.-C.T."/>
            <person name="Winkler M.E."/>
        </authorList>
    </citation>
    <scope>NUCLEOTIDE SEQUENCE</scope>
</reference>
<dbReference type="InterPro" id="IPR001203">
    <property type="entry name" value="OxRdtase_Ald_Fedxn_C"/>
</dbReference>
<dbReference type="InterPro" id="IPR051919">
    <property type="entry name" value="W-dependent_AOR"/>
</dbReference>
<gene>
    <name evidence="2" type="ORF">METZ01_LOCUS101272</name>
</gene>
<evidence type="ECO:0000313" key="2">
    <source>
        <dbReference type="EMBL" id="SVA48418.1"/>
    </source>
</evidence>
<sequence length="78" mass="8978">GERINNLKKQFNIREGWVMDQDNLPKRIFSEPLSDGENRQSLSESDLGTMIKSYYDAREWTSDGLIPQSKLKSLGIEC</sequence>
<accession>A0A381W8V0</accession>
<dbReference type="Gene3D" id="1.10.599.10">
    <property type="entry name" value="Aldehyde Ferredoxin Oxidoreductase Protein, subunit A, domain 3"/>
    <property type="match status" value="1"/>
</dbReference>
<dbReference type="GO" id="GO:0009055">
    <property type="term" value="F:electron transfer activity"/>
    <property type="evidence" value="ECO:0007669"/>
    <property type="project" value="InterPro"/>
</dbReference>
<dbReference type="GO" id="GO:0016625">
    <property type="term" value="F:oxidoreductase activity, acting on the aldehyde or oxo group of donors, iron-sulfur protein as acceptor"/>
    <property type="evidence" value="ECO:0007669"/>
    <property type="project" value="InterPro"/>
</dbReference>
<dbReference type="EMBL" id="UINC01010926">
    <property type="protein sequence ID" value="SVA48418.1"/>
    <property type="molecule type" value="Genomic_DNA"/>
</dbReference>
<organism evidence="2">
    <name type="scientific">marine metagenome</name>
    <dbReference type="NCBI Taxonomy" id="408172"/>
    <lineage>
        <taxon>unclassified sequences</taxon>
        <taxon>metagenomes</taxon>
        <taxon>ecological metagenomes</taxon>
    </lineage>
</organism>
<dbReference type="PANTHER" id="PTHR30038">
    <property type="entry name" value="ALDEHYDE FERREDOXIN OXIDOREDUCTASE"/>
    <property type="match status" value="1"/>
</dbReference>
<feature type="domain" description="Aldehyde ferredoxin oxidoreductase C-terminal" evidence="1">
    <location>
        <begin position="1"/>
        <end position="76"/>
    </location>
</feature>
<protein>
    <recommendedName>
        <fullName evidence="1">Aldehyde ferredoxin oxidoreductase C-terminal domain-containing protein</fullName>
    </recommendedName>
</protein>
<evidence type="ECO:0000259" key="1">
    <source>
        <dbReference type="Pfam" id="PF01314"/>
    </source>
</evidence>
<name>A0A381W8V0_9ZZZZ</name>
<dbReference type="GO" id="GO:0051536">
    <property type="term" value="F:iron-sulfur cluster binding"/>
    <property type="evidence" value="ECO:0007669"/>
    <property type="project" value="InterPro"/>
</dbReference>
<feature type="non-terminal residue" evidence="2">
    <location>
        <position position="1"/>
    </location>
</feature>
<dbReference type="InterPro" id="IPR036021">
    <property type="entry name" value="Tungsten_al_ferr_oxy-like_C"/>
</dbReference>
<dbReference type="InterPro" id="IPR013985">
    <property type="entry name" value="Ald_Fedxn_OxRdtase_dom3"/>
</dbReference>
<dbReference type="Pfam" id="PF01314">
    <property type="entry name" value="AFOR_C"/>
    <property type="match status" value="1"/>
</dbReference>
<dbReference type="PANTHER" id="PTHR30038:SF0">
    <property type="entry name" value="TUNGSTEN-CONTAINING ALDEHYDE FERREDOXIN OXIDOREDUCTASE"/>
    <property type="match status" value="1"/>
</dbReference>
<dbReference type="AlphaFoldDB" id="A0A381W8V0"/>